<proteinExistence type="predicted"/>
<evidence type="ECO:0000313" key="1">
    <source>
        <dbReference type="EMBL" id="QCX24600.1"/>
    </source>
</evidence>
<protein>
    <submittedName>
        <fullName evidence="1">Uncharacterized protein</fullName>
    </submittedName>
</protein>
<reference evidence="1 2" key="1">
    <citation type="submission" date="2019-05" db="EMBL/GenBank/DDBJ databases">
        <title>Genome Sequence of Lactobacillus futsaii Y97, a Potential Probiotic Strain Isolated from the Futsai of Taiwan.</title>
        <authorList>
            <person name="Du X."/>
        </authorList>
    </citation>
    <scope>NUCLEOTIDE SEQUENCE [LARGE SCALE GENOMIC DNA]</scope>
    <source>
        <strain evidence="1 2">Y97</strain>
    </source>
</reference>
<dbReference type="RefSeq" id="WP_057815972.1">
    <property type="nucleotide sequence ID" value="NZ_CP040736.1"/>
</dbReference>
<dbReference type="Proteomes" id="UP000310673">
    <property type="component" value="Chromosome"/>
</dbReference>
<name>A0A5B7T1Z6_9LACO</name>
<gene>
    <name evidence="1" type="ORF">FG051_05525</name>
</gene>
<dbReference type="EMBL" id="CP040736">
    <property type="protein sequence ID" value="QCX24600.1"/>
    <property type="molecule type" value="Genomic_DNA"/>
</dbReference>
<dbReference type="STRING" id="1423818.FC88_GL001791"/>
<dbReference type="AlphaFoldDB" id="A0A5B7T1Z6"/>
<dbReference type="KEGG" id="lft:FG051_05525"/>
<organism evidence="1 2">
    <name type="scientific">Companilactobacillus futsaii</name>
    <dbReference type="NCBI Taxonomy" id="938155"/>
    <lineage>
        <taxon>Bacteria</taxon>
        <taxon>Bacillati</taxon>
        <taxon>Bacillota</taxon>
        <taxon>Bacilli</taxon>
        <taxon>Lactobacillales</taxon>
        <taxon>Lactobacillaceae</taxon>
        <taxon>Companilactobacillus</taxon>
    </lineage>
</organism>
<sequence>MIRRFNSNGIFSTQENIIDLYILNGNTFVKNGNTLGSHTAWKYQEYAYDESLKRKFFKVDNTEWACLEKQNQNIKVDFDNSDGNYTVIIDRDFDYLVPRTFTLYPVDSYHSDSETTQVYQTDGGRFITNGGIEMFDSTTSNGVTISSYNTGFRVDNTDYYSMKSVFPDSKLTYSSGSVYGENVTAINKIINVNSVAPDYFDLNGNAVTNIHYNLGHQILSDAVYTTNDRTGFKIGDNQFININDATGTPLMYGRYFPEQKGVN</sequence>
<accession>A0A5B7T1Z6</accession>
<evidence type="ECO:0000313" key="2">
    <source>
        <dbReference type="Proteomes" id="UP000310673"/>
    </source>
</evidence>